<accession>A0A6M0RR36</accession>
<protein>
    <submittedName>
        <fullName evidence="2">Polysaccharide pyruvyl transferase family protein</fullName>
    </submittedName>
</protein>
<organism evidence="2 3">
    <name type="scientific">Adonisia turfae CCMR0081</name>
    <dbReference type="NCBI Taxonomy" id="2292702"/>
    <lineage>
        <taxon>Bacteria</taxon>
        <taxon>Bacillati</taxon>
        <taxon>Cyanobacteriota</taxon>
        <taxon>Adonisia</taxon>
        <taxon>Adonisia turfae</taxon>
    </lineage>
</organism>
<name>A0A6M0RR36_9CYAN</name>
<dbReference type="Proteomes" id="UP000481033">
    <property type="component" value="Unassembled WGS sequence"/>
</dbReference>
<dbReference type="InterPro" id="IPR007345">
    <property type="entry name" value="Polysacch_pyruvyl_Trfase"/>
</dbReference>
<evidence type="ECO:0000259" key="1">
    <source>
        <dbReference type="Pfam" id="PF04230"/>
    </source>
</evidence>
<dbReference type="PANTHER" id="PTHR36836">
    <property type="entry name" value="COLANIC ACID BIOSYNTHESIS PROTEIN WCAK"/>
    <property type="match status" value="1"/>
</dbReference>
<keyword evidence="3" id="KW-1185">Reference proteome</keyword>
<comment type="caution">
    <text evidence="2">The sequence shown here is derived from an EMBL/GenBank/DDBJ whole genome shotgun (WGS) entry which is preliminary data.</text>
</comment>
<gene>
    <name evidence="2" type="ORF">DXZ20_22430</name>
</gene>
<evidence type="ECO:0000313" key="3">
    <source>
        <dbReference type="Proteomes" id="UP000481033"/>
    </source>
</evidence>
<sequence>MMFTLKSMPTLKEQSKKNHDLDKQDIHIFYEARTQYGNLGDLIINKTLLERLRGYGQVVINDHGVPDWYCQELGVELDERASFYENGFNRLIIKSKLKSLFQLKSSKTYLFLGPGHLSDNSRYLGSRKWILYFLLLRILGVRLCRLGFSIGELSDHNQKIVKWVSRFSYFYGVRDSISESLAHQMKMCQIQHFPDLAWLFRSGFQTAIKPSMDREYIVFSFRESAHSCDTSNAYQENLIIVLDRVVDLVCRQWSKRLVVAYQVDRDSDFCQRLVQRYVEPYDVEFVDQKLNVQAALELYSNALMVFSNRLHVLLFTIMAGSLPLAVIDSNSQSKVTGIFLDAELASLVLDIHSDSDQVMKLNILVDEMNPIKEKIERYRENRELLGQNLLAKMMAG</sequence>
<feature type="domain" description="Polysaccharide pyruvyl transferase" evidence="1">
    <location>
        <begin position="38"/>
        <end position="320"/>
    </location>
</feature>
<dbReference type="PANTHER" id="PTHR36836:SF1">
    <property type="entry name" value="COLANIC ACID BIOSYNTHESIS PROTEIN WCAK"/>
    <property type="match status" value="1"/>
</dbReference>
<dbReference type="GO" id="GO:0016740">
    <property type="term" value="F:transferase activity"/>
    <property type="evidence" value="ECO:0007669"/>
    <property type="project" value="UniProtKB-KW"/>
</dbReference>
<keyword evidence="2" id="KW-0808">Transferase</keyword>
<reference evidence="2 3" key="1">
    <citation type="journal article" date="2020" name="Microb. Ecol.">
        <title>Ecogenomics of the Marine Benthic Filamentous Cyanobacterium Adonisia.</title>
        <authorList>
            <person name="Walter J.M."/>
            <person name="Coutinho F.H."/>
            <person name="Leomil L."/>
            <person name="Hargreaves P.I."/>
            <person name="Campeao M.E."/>
            <person name="Vieira V.V."/>
            <person name="Silva B.S."/>
            <person name="Fistarol G.O."/>
            <person name="Salomon P.S."/>
            <person name="Sawabe T."/>
            <person name="Mino S."/>
            <person name="Hosokawa M."/>
            <person name="Miyashita H."/>
            <person name="Maruyama F."/>
            <person name="van Verk M.C."/>
            <person name="Dutilh B.E."/>
            <person name="Thompson C.C."/>
            <person name="Thompson F.L."/>
        </authorList>
    </citation>
    <scope>NUCLEOTIDE SEQUENCE [LARGE SCALE GENOMIC DNA]</scope>
    <source>
        <strain evidence="2 3">CCMR0081</strain>
    </source>
</reference>
<dbReference type="Pfam" id="PF04230">
    <property type="entry name" value="PS_pyruv_trans"/>
    <property type="match status" value="1"/>
</dbReference>
<evidence type="ECO:0000313" key="2">
    <source>
        <dbReference type="EMBL" id="NEZ58350.1"/>
    </source>
</evidence>
<dbReference type="EMBL" id="QXHD01000004">
    <property type="protein sequence ID" value="NEZ58350.1"/>
    <property type="molecule type" value="Genomic_DNA"/>
</dbReference>
<proteinExistence type="predicted"/>
<dbReference type="AlphaFoldDB" id="A0A6M0RR36"/>